<accession>A0A0V0Y7Q3</accession>
<sequence length="63" mass="6788">MPGHKGTITVHGSRKIALECKQGDAAYAGSVCATEELKFYKDKVDPADMTSLKKPTTKHDPAL</sequence>
<feature type="non-terminal residue" evidence="1">
    <location>
        <position position="63"/>
    </location>
</feature>
<gene>
    <name evidence="1" type="ORF">T12_5040</name>
</gene>
<protein>
    <submittedName>
        <fullName evidence="1">Uncharacterized protein</fullName>
    </submittedName>
</protein>
<keyword evidence="2" id="KW-1185">Reference proteome</keyword>
<evidence type="ECO:0000313" key="1">
    <source>
        <dbReference type="EMBL" id="KRX96454.1"/>
    </source>
</evidence>
<reference evidence="1 2" key="1">
    <citation type="submission" date="2015-01" db="EMBL/GenBank/DDBJ databases">
        <title>Evolution of Trichinella species and genotypes.</title>
        <authorList>
            <person name="Korhonen P.K."/>
            <person name="Edoardo P."/>
            <person name="Giuseppe L.R."/>
            <person name="Gasser R.B."/>
        </authorList>
    </citation>
    <scope>NUCLEOTIDE SEQUENCE [LARGE SCALE GENOMIC DNA]</scope>
    <source>
        <strain evidence="1">ISS2496</strain>
    </source>
</reference>
<proteinExistence type="predicted"/>
<organism evidence="1 2">
    <name type="scientific">Trichinella patagoniensis</name>
    <dbReference type="NCBI Taxonomy" id="990121"/>
    <lineage>
        <taxon>Eukaryota</taxon>
        <taxon>Metazoa</taxon>
        <taxon>Ecdysozoa</taxon>
        <taxon>Nematoda</taxon>
        <taxon>Enoplea</taxon>
        <taxon>Dorylaimia</taxon>
        <taxon>Trichinellida</taxon>
        <taxon>Trichinellidae</taxon>
        <taxon>Trichinella</taxon>
    </lineage>
</organism>
<dbReference type="Proteomes" id="UP000054783">
    <property type="component" value="Unassembled WGS sequence"/>
</dbReference>
<comment type="caution">
    <text evidence="1">The sequence shown here is derived from an EMBL/GenBank/DDBJ whole genome shotgun (WGS) entry which is preliminary data.</text>
</comment>
<dbReference type="EMBL" id="JYDQ01004428">
    <property type="protein sequence ID" value="KRX96454.1"/>
    <property type="molecule type" value="Genomic_DNA"/>
</dbReference>
<dbReference type="AlphaFoldDB" id="A0A0V0Y7Q3"/>
<name>A0A0V0Y7Q3_9BILA</name>
<evidence type="ECO:0000313" key="2">
    <source>
        <dbReference type="Proteomes" id="UP000054783"/>
    </source>
</evidence>